<dbReference type="Proteomes" id="UP000285317">
    <property type="component" value="Chromosome"/>
</dbReference>
<dbReference type="RefSeq" id="WP_127888103.1">
    <property type="nucleotide sequence ID" value="NZ_CP028137.1"/>
</dbReference>
<dbReference type="InterPro" id="IPR029058">
    <property type="entry name" value="AB_hydrolase_fold"/>
</dbReference>
<reference evidence="3 4" key="1">
    <citation type="submission" date="2018-03" db="EMBL/GenBank/DDBJ databases">
        <title>Bacteriophage NCPPB3778 and a type I-E CRISPR drive the evolution of the US Biological Select Agent, Rathayibacter toxicus.</title>
        <authorList>
            <person name="Davis E.W.II."/>
            <person name="Tabima J.F."/>
            <person name="Weisberg A.J."/>
            <person name="Dantas Lopes L."/>
            <person name="Wiseman M.S."/>
            <person name="Wiseman M.S."/>
            <person name="Pupko T."/>
            <person name="Belcher M.S."/>
            <person name="Sechler A.J."/>
            <person name="Tancos M.A."/>
            <person name="Schroeder B.K."/>
            <person name="Murray T.D."/>
            <person name="Luster D.G."/>
            <person name="Schneider W.L."/>
            <person name="Rogers E."/>
            <person name="Andreote F.D."/>
            <person name="Grunwald N.J."/>
            <person name="Putnam M.L."/>
            <person name="Chang J.H."/>
        </authorList>
    </citation>
    <scope>NUCLEOTIDE SEQUENCE [LARGE SCALE GENOMIC DNA]</scope>
    <source>
        <strain evidence="3 4">DSM 15932</strain>
    </source>
</reference>
<dbReference type="KEGG" id="rfs:C1I64_17570"/>
<dbReference type="AlphaFoldDB" id="A0A3T0T535"/>
<dbReference type="InterPro" id="IPR013094">
    <property type="entry name" value="AB_hydrolase_3"/>
</dbReference>
<dbReference type="Gene3D" id="3.40.50.1820">
    <property type="entry name" value="alpha/beta hydrolase"/>
    <property type="match status" value="1"/>
</dbReference>
<accession>A0A3T0T535</accession>
<keyword evidence="1" id="KW-0378">Hydrolase</keyword>
<evidence type="ECO:0000256" key="1">
    <source>
        <dbReference type="ARBA" id="ARBA00022801"/>
    </source>
</evidence>
<name>A0A3T0T535_9MICO</name>
<dbReference type="InterPro" id="IPR050300">
    <property type="entry name" value="GDXG_lipolytic_enzyme"/>
</dbReference>
<evidence type="ECO:0000313" key="4">
    <source>
        <dbReference type="Proteomes" id="UP000285317"/>
    </source>
</evidence>
<dbReference type="GO" id="GO:0016787">
    <property type="term" value="F:hydrolase activity"/>
    <property type="evidence" value="ECO:0007669"/>
    <property type="project" value="UniProtKB-KW"/>
</dbReference>
<dbReference type="Pfam" id="PF07859">
    <property type="entry name" value="Abhydrolase_3"/>
    <property type="match status" value="1"/>
</dbReference>
<evidence type="ECO:0000313" key="3">
    <source>
        <dbReference type="EMBL" id="AZZ53665.1"/>
    </source>
</evidence>
<feature type="domain" description="Alpha/beta hydrolase fold-3" evidence="2">
    <location>
        <begin position="74"/>
        <end position="282"/>
    </location>
</feature>
<protein>
    <submittedName>
        <fullName evidence="3">Acetyl esterase</fullName>
    </submittedName>
</protein>
<sequence>MPLDPYLAARLPLLDGVAYPLDAAQAAKVAEFEEDPGPWSLPEGVTVSDASIDGPHGPIPIRVYAPAEPATSALLWVHGGGFQAGDLEMRESHVVAAELAARAGARVVSVGYRLASADVRFPVPLDDVQAAWRRLRAETPDPLPVAIGGASAGAALALAATLRERDAGTRLPDHVLLAYPFAHFPNPALDDAVIRELLPLPPLLRFPTAGIEGMVRTYVGRISDLPPHALPGAAPLHGLPPTSVLVNEFDELRGSAELLMRQLAEAGVAATGYLAQGMPHGHLNRTPALPEVDRSLAFFAARLRALTQDRR</sequence>
<dbReference type="EMBL" id="CP028137">
    <property type="protein sequence ID" value="AZZ53665.1"/>
    <property type="molecule type" value="Genomic_DNA"/>
</dbReference>
<dbReference type="PANTHER" id="PTHR48081">
    <property type="entry name" value="AB HYDROLASE SUPERFAMILY PROTEIN C4A8.06C"/>
    <property type="match status" value="1"/>
</dbReference>
<gene>
    <name evidence="3" type="ORF">C1I64_17570</name>
</gene>
<evidence type="ECO:0000259" key="2">
    <source>
        <dbReference type="Pfam" id="PF07859"/>
    </source>
</evidence>
<proteinExistence type="predicted"/>
<dbReference type="SUPFAM" id="SSF53474">
    <property type="entry name" value="alpha/beta-Hydrolases"/>
    <property type="match status" value="1"/>
</dbReference>
<dbReference type="PANTHER" id="PTHR48081:SF8">
    <property type="entry name" value="ALPHA_BETA HYDROLASE FOLD-3 DOMAIN-CONTAINING PROTEIN-RELATED"/>
    <property type="match status" value="1"/>
</dbReference>
<organism evidence="3 4">
    <name type="scientific">Rathayibacter festucae DSM 15932</name>
    <dbReference type="NCBI Taxonomy" id="1328866"/>
    <lineage>
        <taxon>Bacteria</taxon>
        <taxon>Bacillati</taxon>
        <taxon>Actinomycetota</taxon>
        <taxon>Actinomycetes</taxon>
        <taxon>Micrococcales</taxon>
        <taxon>Microbacteriaceae</taxon>
        <taxon>Rathayibacter</taxon>
    </lineage>
</organism>